<evidence type="ECO:0000313" key="2">
    <source>
        <dbReference type="EMBL" id="KKR31689.1"/>
    </source>
</evidence>
<dbReference type="EMBL" id="LBXN01000063">
    <property type="protein sequence ID" value="KKR31689.1"/>
    <property type="molecule type" value="Genomic_DNA"/>
</dbReference>
<evidence type="ECO:0008006" key="4">
    <source>
        <dbReference type="Google" id="ProtNLM"/>
    </source>
</evidence>
<feature type="transmembrane region" description="Helical" evidence="1">
    <location>
        <begin position="273"/>
        <end position="299"/>
    </location>
</feature>
<comment type="caution">
    <text evidence="2">The sequence shown here is derived from an EMBL/GenBank/DDBJ whole genome shotgun (WGS) entry which is preliminary data.</text>
</comment>
<evidence type="ECO:0000256" key="1">
    <source>
        <dbReference type="SAM" id="Phobius"/>
    </source>
</evidence>
<accession>A0A0G0PU52</accession>
<dbReference type="Proteomes" id="UP000034539">
    <property type="component" value="Unassembled WGS sequence"/>
</dbReference>
<keyword evidence="1" id="KW-1133">Transmembrane helix</keyword>
<evidence type="ECO:0000313" key="3">
    <source>
        <dbReference type="Proteomes" id="UP000034539"/>
    </source>
</evidence>
<protein>
    <recommendedName>
        <fullName evidence="4">DUF916 domain-containing protein</fullName>
    </recommendedName>
</protein>
<name>A0A0G0PU52_9BACT</name>
<gene>
    <name evidence="2" type="ORF">UT63_C0063G0002</name>
</gene>
<organism evidence="2 3">
    <name type="scientific">Candidatus Gottesmanbacteria bacterium GW2011_GWC2_39_8</name>
    <dbReference type="NCBI Taxonomy" id="1618450"/>
    <lineage>
        <taxon>Bacteria</taxon>
        <taxon>Candidatus Gottesmaniibacteriota</taxon>
    </lineage>
</organism>
<reference evidence="2 3" key="1">
    <citation type="journal article" date="2015" name="Nature">
        <title>rRNA introns, odd ribosomes, and small enigmatic genomes across a large radiation of phyla.</title>
        <authorList>
            <person name="Brown C.T."/>
            <person name="Hug L.A."/>
            <person name="Thomas B.C."/>
            <person name="Sharon I."/>
            <person name="Castelle C.J."/>
            <person name="Singh A."/>
            <person name="Wilkins M.J."/>
            <person name="Williams K.H."/>
            <person name="Banfield J.F."/>
        </authorList>
    </citation>
    <scope>NUCLEOTIDE SEQUENCE [LARGE SCALE GENOMIC DNA]</scope>
</reference>
<sequence>MKFIFTFIIFSLLLLLPDSIVQAKEVQGISITPPFQELVILEKDNQVPFSIEFRNQTDTNKTLRFSVIDFGSLDESGGVAFLGNAGEAIEKKYGLASWIILEKDNMELDPGGKQILKVTVENRESLSPGGHYGAIMVYVGKEEEASLVSFTQVISSLVFVKKTGGEKYGMNLAEKSYIKNKLFFPRQVNLRFQNTGNVHLVPRGVVTVTDWIGRTIGKGIINQETGRILPESFRIYPVVLEMIGSPILPGMYNVDIDYRYSEKKNFDRATFSFFYPGFLGFGIVVLLIILFVVIILRLLRIRRK</sequence>
<keyword evidence="1" id="KW-0812">Transmembrane</keyword>
<proteinExistence type="predicted"/>
<dbReference type="AlphaFoldDB" id="A0A0G0PU52"/>
<keyword evidence="1" id="KW-0472">Membrane</keyword>